<dbReference type="GO" id="GO:0005524">
    <property type="term" value="F:ATP binding"/>
    <property type="evidence" value="ECO:0007669"/>
    <property type="project" value="UniProtKB-KW"/>
</dbReference>
<keyword evidence="3" id="KW-0547">Nucleotide-binding</keyword>
<dbReference type="GO" id="GO:0016887">
    <property type="term" value="F:ATP hydrolysis activity"/>
    <property type="evidence" value="ECO:0007669"/>
    <property type="project" value="InterPro"/>
</dbReference>
<dbReference type="Pfam" id="PF00005">
    <property type="entry name" value="ABC_tran"/>
    <property type="match status" value="1"/>
</dbReference>
<dbReference type="InterPro" id="IPR003439">
    <property type="entry name" value="ABC_transporter-like_ATP-bd"/>
</dbReference>
<evidence type="ECO:0000313" key="5">
    <source>
        <dbReference type="EMBL" id="URZ12729.1"/>
    </source>
</evidence>
<dbReference type="Gene3D" id="3.40.50.300">
    <property type="entry name" value="P-loop containing nucleotide triphosphate hydrolases"/>
    <property type="match status" value="1"/>
</dbReference>
<evidence type="ECO:0000256" key="1">
    <source>
        <dbReference type="ARBA" id="ARBA00005417"/>
    </source>
</evidence>
<keyword evidence="2" id="KW-0813">Transport</keyword>
<organism evidence="5 6">
    <name type="scientific">Clostridium felsineum</name>
    <dbReference type="NCBI Taxonomy" id="36839"/>
    <lineage>
        <taxon>Bacteria</taxon>
        <taxon>Bacillati</taxon>
        <taxon>Bacillota</taxon>
        <taxon>Clostridia</taxon>
        <taxon>Eubacteriales</taxon>
        <taxon>Clostridiaceae</taxon>
        <taxon>Clostridium</taxon>
    </lineage>
</organism>
<dbReference type="RefSeq" id="WP_077834148.1">
    <property type="nucleotide sequence ID" value="NZ_CP096983.1"/>
</dbReference>
<comment type="similarity">
    <text evidence="1">Belongs to the ABC transporter superfamily.</text>
</comment>
<dbReference type="STRING" id="84029.CROST_39960"/>
<accession>A0A1S8KZ05</accession>
<dbReference type="PANTHER" id="PTHR42734:SF17">
    <property type="entry name" value="METAL TRANSPORT SYSTEM ATP-BINDING PROTEIN TM_0124-RELATED"/>
    <property type="match status" value="1"/>
</dbReference>
<dbReference type="EMBL" id="CP096983">
    <property type="protein sequence ID" value="URZ12729.1"/>
    <property type="molecule type" value="Genomic_DNA"/>
</dbReference>
<name>A0A1S8KZ05_9CLOT</name>
<proteinExistence type="inferred from homology"/>
<dbReference type="InterPro" id="IPR027417">
    <property type="entry name" value="P-loop_NTPase"/>
</dbReference>
<dbReference type="KEGG" id="crw:CROST_034740"/>
<keyword evidence="4 5" id="KW-0067">ATP-binding</keyword>
<dbReference type="SUPFAM" id="SSF52540">
    <property type="entry name" value="P-loop containing nucleoside triphosphate hydrolases"/>
    <property type="match status" value="1"/>
</dbReference>
<evidence type="ECO:0000256" key="3">
    <source>
        <dbReference type="ARBA" id="ARBA00022741"/>
    </source>
</evidence>
<evidence type="ECO:0000256" key="4">
    <source>
        <dbReference type="ARBA" id="ARBA00022840"/>
    </source>
</evidence>
<dbReference type="PROSITE" id="PS50893">
    <property type="entry name" value="ABC_TRANSPORTER_2"/>
    <property type="match status" value="1"/>
</dbReference>
<dbReference type="PANTHER" id="PTHR42734">
    <property type="entry name" value="METAL TRANSPORT SYSTEM ATP-BINDING PROTEIN TM_0124-RELATED"/>
    <property type="match status" value="1"/>
</dbReference>
<protein>
    <submittedName>
        <fullName evidence="5">Vitamin B12 import ATP-binding protein BtuD</fullName>
    </submittedName>
</protein>
<dbReference type="InterPro" id="IPR050153">
    <property type="entry name" value="Metal_Ion_Import_ABC"/>
</dbReference>
<gene>
    <name evidence="5" type="primary">btuD_6</name>
    <name evidence="5" type="ORF">CROST_034740</name>
</gene>
<evidence type="ECO:0000313" key="6">
    <source>
        <dbReference type="Proteomes" id="UP000190951"/>
    </source>
</evidence>
<dbReference type="AlphaFoldDB" id="A0A1S8KZ05"/>
<sequence length="278" mass="32100">MERLIEIKNMTKSFGNKTILKNVNMTINKGDSIAIIGHNGSGKSTLLKIICKLSSINEGEIKYYKKIKFNYVPERFPKMPITPRQYILKTGLIEGITKNEIEDRCSELFRKFFMEKMIDTPIKYLSKGSIQKVSVIQALITKPDILLLDEPLSGQDVDSEKVFIKLIDGLIKEGITVVMSCHDSILINSLSNLVYEVKERNIEKVDYLKASCREYDILVFNGSSNIKERYKDIKKQVKKIDVDENKIKLVVDKSRSNDILKTMLNYGYELRRMYSEEF</sequence>
<keyword evidence="6" id="KW-1185">Reference proteome</keyword>
<dbReference type="Proteomes" id="UP000190951">
    <property type="component" value="Chromosome"/>
</dbReference>
<reference evidence="5 6" key="1">
    <citation type="submission" date="2022-04" db="EMBL/GenBank/DDBJ databases">
        <title>Genome sequence of C. roseum typestrain.</title>
        <authorList>
            <person name="Poehlein A."/>
            <person name="Schoch T."/>
            <person name="Duerre P."/>
            <person name="Daniel R."/>
        </authorList>
    </citation>
    <scope>NUCLEOTIDE SEQUENCE [LARGE SCALE GENOMIC DNA]</scope>
    <source>
        <strain evidence="5 6">DSM 7320</strain>
    </source>
</reference>
<dbReference type="InterPro" id="IPR003593">
    <property type="entry name" value="AAA+_ATPase"/>
</dbReference>
<evidence type="ECO:0000256" key="2">
    <source>
        <dbReference type="ARBA" id="ARBA00022448"/>
    </source>
</evidence>
<dbReference type="SMART" id="SM00382">
    <property type="entry name" value="AAA"/>
    <property type="match status" value="1"/>
</dbReference>